<accession>A0A507FB95</accession>
<evidence type="ECO:0000259" key="9">
    <source>
        <dbReference type="PROSITE" id="PS50939"/>
    </source>
</evidence>
<dbReference type="CDD" id="cd09630">
    <property type="entry name" value="CDH_like_cytochrome"/>
    <property type="match status" value="2"/>
</dbReference>
<dbReference type="PANTHER" id="PTHR47797:SF3">
    <property type="entry name" value="CYTOCHROME B561 DOMAIN-CONTAINING PROTEIN"/>
    <property type="match status" value="1"/>
</dbReference>
<dbReference type="PANTHER" id="PTHR47797">
    <property type="entry name" value="DEHYDROGENASE, PUTATIVE (AFU_ORTHOLOGUE AFUA_8G05805)-RELATED"/>
    <property type="match status" value="1"/>
</dbReference>
<feature type="transmembrane region" description="Helical" evidence="7">
    <location>
        <begin position="484"/>
        <end position="503"/>
    </location>
</feature>
<dbReference type="AlphaFoldDB" id="A0A507FB95"/>
<keyword evidence="3 7" id="KW-0812">Transmembrane</keyword>
<dbReference type="Proteomes" id="UP000320333">
    <property type="component" value="Unassembled WGS sequence"/>
</dbReference>
<feature type="domain" description="Cytochrome b561" evidence="9">
    <location>
        <begin position="377"/>
        <end position="579"/>
    </location>
</feature>
<dbReference type="InterPro" id="IPR006593">
    <property type="entry name" value="Cyt_b561/ferric_Rdtase_TM"/>
</dbReference>
<name>A0A507FB95_9FUNG</name>
<comment type="subcellular location">
    <subcellularLocation>
        <location evidence="1">Membrane</location>
    </subcellularLocation>
</comment>
<protein>
    <recommendedName>
        <fullName evidence="9">Cytochrome b561 domain-containing protein</fullName>
    </recommendedName>
</protein>
<dbReference type="GO" id="GO:0016020">
    <property type="term" value="C:membrane"/>
    <property type="evidence" value="ECO:0007669"/>
    <property type="project" value="UniProtKB-SubCell"/>
</dbReference>
<dbReference type="CDD" id="cd08760">
    <property type="entry name" value="Cyt_b561_FRRS1_like"/>
    <property type="match status" value="1"/>
</dbReference>
<dbReference type="Pfam" id="PF03188">
    <property type="entry name" value="Cytochrom_B561"/>
    <property type="match status" value="1"/>
</dbReference>
<dbReference type="EMBL" id="QEAP01000184">
    <property type="protein sequence ID" value="TPX73464.1"/>
    <property type="molecule type" value="Genomic_DNA"/>
</dbReference>
<proteinExistence type="predicted"/>
<evidence type="ECO:0000256" key="2">
    <source>
        <dbReference type="ARBA" id="ARBA00022448"/>
    </source>
</evidence>
<dbReference type="SUPFAM" id="SSF49344">
    <property type="entry name" value="CBD9-like"/>
    <property type="match status" value="2"/>
</dbReference>
<feature type="transmembrane region" description="Helical" evidence="7">
    <location>
        <begin position="410"/>
        <end position="432"/>
    </location>
</feature>
<dbReference type="STRING" id="246404.A0A507FB95"/>
<keyword evidence="4" id="KW-0249">Electron transport</keyword>
<keyword evidence="5 7" id="KW-1133">Transmembrane helix</keyword>
<evidence type="ECO:0000256" key="3">
    <source>
        <dbReference type="ARBA" id="ARBA00022692"/>
    </source>
</evidence>
<feature type="transmembrane region" description="Helical" evidence="7">
    <location>
        <begin position="550"/>
        <end position="569"/>
    </location>
</feature>
<evidence type="ECO:0000256" key="5">
    <source>
        <dbReference type="ARBA" id="ARBA00022989"/>
    </source>
</evidence>
<dbReference type="InterPro" id="IPR005018">
    <property type="entry name" value="DOMON_domain"/>
</dbReference>
<feature type="signal peptide" evidence="8">
    <location>
        <begin position="1"/>
        <end position="17"/>
    </location>
</feature>
<evidence type="ECO:0000256" key="1">
    <source>
        <dbReference type="ARBA" id="ARBA00004370"/>
    </source>
</evidence>
<organism evidence="10 11">
    <name type="scientific">Chytriomyces confervae</name>
    <dbReference type="NCBI Taxonomy" id="246404"/>
    <lineage>
        <taxon>Eukaryota</taxon>
        <taxon>Fungi</taxon>
        <taxon>Fungi incertae sedis</taxon>
        <taxon>Chytridiomycota</taxon>
        <taxon>Chytridiomycota incertae sedis</taxon>
        <taxon>Chytridiomycetes</taxon>
        <taxon>Chytridiales</taxon>
        <taxon>Chytriomycetaceae</taxon>
        <taxon>Chytriomyces</taxon>
    </lineage>
</organism>
<dbReference type="InterPro" id="IPR015920">
    <property type="entry name" value="Cellobiose_DH-like_cyt"/>
</dbReference>
<feature type="transmembrane region" description="Helical" evidence="7">
    <location>
        <begin position="444"/>
        <end position="464"/>
    </location>
</feature>
<sequence>MHASILLLALSATAALALEPVKHHDSPTSHLLASLKALQHADTAHAQLSASNSHLRAAISSTPAASYCSPASVVCVSAFPDSAADSTTFVVTSSAQGWAAVGMGSSMTSATMFVGWTSRSFSIMSQRRASSYSLPSPVQPSFTQIAIPASFTVPRNARIVYAFTIPTSSSFLSSDFIYASSDASPSSLENPNSPFGIHQQKGSFNLNLKGENVNTAQADGAAPAAGDGGVSIAASSSTSIGSFCRDTSNSLCLVSIRDEKAATVTFVVYSSSSGWVGFGTGQSMTGATMFIGWSNEGQTVISQRSSSGYSLPSPVDKAIFTSVPIPAGVNLPASTKISYAFSVPISSGIASTTSSSNFIFAGSSRAPGTPSSASSSFGKHEFKGQFSIDVSKLGQSSTGGAAATSPVDLLLIHGIFMFLAWGVLPPIAIFVARYLKARLGHAWYLTHMGLMLFGVSACIITALVCVEVNLAPGKTRFITTPHGIIGVVLCFAIYPMQVALGFISNALFSAERHSVPWWDQAHWWLGRSAVLLAVVNVHLGLMLYEASAVIVGLYWGFIGVVVLGVFGFLGEYRMKGAVHHVKGGFHNEVSSTPTTERLMENNEQGAAGARLGHSGSYLPEGQRV</sequence>
<evidence type="ECO:0000313" key="11">
    <source>
        <dbReference type="Proteomes" id="UP000320333"/>
    </source>
</evidence>
<dbReference type="Gene3D" id="2.60.40.1210">
    <property type="entry name" value="Cellobiose dehydrogenase, cytochrome domain"/>
    <property type="match status" value="2"/>
</dbReference>
<dbReference type="SMART" id="SM00664">
    <property type="entry name" value="DoH"/>
    <property type="match status" value="2"/>
</dbReference>
<comment type="caution">
    <text evidence="10">The sequence shown here is derived from an EMBL/GenBank/DDBJ whole genome shotgun (WGS) entry which is preliminary data.</text>
</comment>
<evidence type="ECO:0000256" key="8">
    <source>
        <dbReference type="SAM" id="SignalP"/>
    </source>
</evidence>
<dbReference type="PROSITE" id="PS50939">
    <property type="entry name" value="CYTOCHROME_B561"/>
    <property type="match status" value="1"/>
</dbReference>
<dbReference type="SMART" id="SM00665">
    <property type="entry name" value="B561"/>
    <property type="match status" value="1"/>
</dbReference>
<dbReference type="Pfam" id="PF16010">
    <property type="entry name" value="CDH-cyt"/>
    <property type="match status" value="2"/>
</dbReference>
<keyword evidence="8" id="KW-0732">Signal</keyword>
<feature type="chain" id="PRO_5021208715" description="Cytochrome b561 domain-containing protein" evidence="8">
    <location>
        <begin position="18"/>
        <end position="624"/>
    </location>
</feature>
<evidence type="ECO:0000256" key="4">
    <source>
        <dbReference type="ARBA" id="ARBA00022982"/>
    </source>
</evidence>
<gene>
    <name evidence="10" type="ORF">CcCBS67573_g05267</name>
</gene>
<evidence type="ECO:0000256" key="7">
    <source>
        <dbReference type="SAM" id="Phobius"/>
    </source>
</evidence>
<dbReference type="OrthoDB" id="2131066at2759"/>
<keyword evidence="6 7" id="KW-0472">Membrane</keyword>
<keyword evidence="11" id="KW-1185">Reference proteome</keyword>
<feature type="transmembrane region" description="Helical" evidence="7">
    <location>
        <begin position="524"/>
        <end position="544"/>
    </location>
</feature>
<reference evidence="10 11" key="1">
    <citation type="journal article" date="2019" name="Sci. Rep.">
        <title>Comparative genomics of chytrid fungi reveal insights into the obligate biotrophic and pathogenic lifestyle of Synchytrium endobioticum.</title>
        <authorList>
            <person name="van de Vossenberg B.T.L.H."/>
            <person name="Warris S."/>
            <person name="Nguyen H.D.T."/>
            <person name="van Gent-Pelzer M.P.E."/>
            <person name="Joly D.L."/>
            <person name="van de Geest H.C."/>
            <person name="Bonants P.J.M."/>
            <person name="Smith D.S."/>
            <person name="Levesque C.A."/>
            <person name="van der Lee T.A.J."/>
        </authorList>
    </citation>
    <scope>NUCLEOTIDE SEQUENCE [LARGE SCALE GENOMIC DNA]</scope>
    <source>
        <strain evidence="10 11">CBS 675.73</strain>
    </source>
</reference>
<keyword evidence="2" id="KW-0813">Transport</keyword>
<evidence type="ECO:0000313" key="10">
    <source>
        <dbReference type="EMBL" id="TPX73464.1"/>
    </source>
</evidence>
<evidence type="ECO:0000256" key="6">
    <source>
        <dbReference type="ARBA" id="ARBA00023136"/>
    </source>
</evidence>